<proteinExistence type="predicted"/>
<evidence type="ECO:0000313" key="1">
    <source>
        <dbReference type="EMBL" id="CAK9889781.1"/>
    </source>
</evidence>
<dbReference type="AlphaFoldDB" id="A0A5E6TVU0"/>
<accession>A0A5E6TVU0</accession>
<sequence>MAADRRMKTIHDDLQTAAADLERVSLDLRGHVLYLQHSIHQADAAAVLGRIAGLKTSVDDLRGVAGTISY</sequence>
<protein>
    <submittedName>
        <fullName evidence="2">Uncharacterized protein</fullName>
    </submittedName>
</protein>
<reference evidence="1 3" key="2">
    <citation type="submission" date="2024-03" db="EMBL/GenBank/DDBJ databases">
        <authorList>
            <person name="Alaster D. Moffat"/>
            <person name="Govind Chandra"/>
            <person name="Andrew W. Truman"/>
        </authorList>
    </citation>
    <scope>NUCLEOTIDE SEQUENCE [LARGE SCALE GENOMIC DNA]</scope>
    <source>
        <strain evidence="1">PS652</strain>
    </source>
</reference>
<reference evidence="2" key="1">
    <citation type="submission" date="2019-09" db="EMBL/GenBank/DDBJ databases">
        <authorList>
            <person name="Chandra G."/>
            <person name="Truman W A."/>
        </authorList>
    </citation>
    <scope>NUCLEOTIDE SEQUENCE [LARGE SCALE GENOMIC DNA]</scope>
    <source>
        <strain evidence="2">PS652</strain>
    </source>
</reference>
<evidence type="ECO:0000313" key="2">
    <source>
        <dbReference type="EMBL" id="VVM97534.1"/>
    </source>
</evidence>
<name>A0A5E6TVU0_PSEFL</name>
<dbReference type="EMBL" id="OZ024668">
    <property type="protein sequence ID" value="CAK9889781.1"/>
    <property type="molecule type" value="Genomic_DNA"/>
</dbReference>
<dbReference type="EMBL" id="CABVHG010000017">
    <property type="protein sequence ID" value="VVM97534.1"/>
    <property type="molecule type" value="Genomic_DNA"/>
</dbReference>
<organism evidence="2">
    <name type="scientific">Pseudomonas fluorescens</name>
    <dbReference type="NCBI Taxonomy" id="294"/>
    <lineage>
        <taxon>Bacteria</taxon>
        <taxon>Pseudomonadati</taxon>
        <taxon>Pseudomonadota</taxon>
        <taxon>Gammaproteobacteria</taxon>
        <taxon>Pseudomonadales</taxon>
        <taxon>Pseudomonadaceae</taxon>
        <taxon>Pseudomonas</taxon>
    </lineage>
</organism>
<gene>
    <name evidence="1" type="ORF">PS652_02611</name>
    <name evidence="2" type="ORF">PS652_03118</name>
</gene>
<dbReference type="Proteomes" id="UP000326595">
    <property type="component" value="Chromosome"/>
</dbReference>
<evidence type="ECO:0000313" key="3">
    <source>
        <dbReference type="Proteomes" id="UP000326595"/>
    </source>
</evidence>